<gene>
    <name evidence="1" type="ORF">GCK32_022642</name>
</gene>
<dbReference type="Proteomes" id="UP001331761">
    <property type="component" value="Unassembled WGS sequence"/>
</dbReference>
<evidence type="ECO:0000313" key="2">
    <source>
        <dbReference type="Proteomes" id="UP001331761"/>
    </source>
</evidence>
<dbReference type="EMBL" id="WIXE01006695">
    <property type="protein sequence ID" value="KAK5981068.1"/>
    <property type="molecule type" value="Genomic_DNA"/>
</dbReference>
<comment type="caution">
    <text evidence="1">The sequence shown here is derived from an EMBL/GenBank/DDBJ whole genome shotgun (WGS) entry which is preliminary data.</text>
</comment>
<evidence type="ECO:0000313" key="1">
    <source>
        <dbReference type="EMBL" id="KAK5981068.1"/>
    </source>
</evidence>
<proteinExistence type="predicted"/>
<organism evidence="1 2">
    <name type="scientific">Trichostrongylus colubriformis</name>
    <name type="common">Black scour worm</name>
    <dbReference type="NCBI Taxonomy" id="6319"/>
    <lineage>
        <taxon>Eukaryota</taxon>
        <taxon>Metazoa</taxon>
        <taxon>Ecdysozoa</taxon>
        <taxon>Nematoda</taxon>
        <taxon>Chromadorea</taxon>
        <taxon>Rhabditida</taxon>
        <taxon>Rhabditina</taxon>
        <taxon>Rhabditomorpha</taxon>
        <taxon>Strongyloidea</taxon>
        <taxon>Trichostrongylidae</taxon>
        <taxon>Trichostrongylus</taxon>
    </lineage>
</organism>
<name>A0AAN8GB50_TRICO</name>
<reference evidence="1 2" key="1">
    <citation type="submission" date="2019-10" db="EMBL/GenBank/DDBJ databases">
        <title>Assembly and Annotation for the nematode Trichostrongylus colubriformis.</title>
        <authorList>
            <person name="Martin J."/>
        </authorList>
    </citation>
    <scope>NUCLEOTIDE SEQUENCE [LARGE SCALE GENOMIC DNA]</scope>
    <source>
        <strain evidence="1">G859</strain>
        <tissue evidence="1">Whole worm</tissue>
    </source>
</reference>
<accession>A0AAN8GB50</accession>
<protein>
    <submittedName>
        <fullName evidence="1">Uncharacterized protein</fullName>
    </submittedName>
</protein>
<dbReference type="AlphaFoldDB" id="A0AAN8GB50"/>
<keyword evidence="2" id="KW-1185">Reference proteome</keyword>
<sequence>SSVIKSLSKVSLYGLRRPTIRTLVYTPVRPLTSTQPVEKPANR</sequence>
<feature type="non-terminal residue" evidence="1">
    <location>
        <position position="1"/>
    </location>
</feature>